<evidence type="ECO:0000313" key="3">
    <source>
        <dbReference type="EMBL" id="GBP37976.1"/>
    </source>
</evidence>
<dbReference type="AlphaFoldDB" id="A0A4C1VGE3"/>
<keyword evidence="1" id="KW-0347">Helicase</keyword>
<dbReference type="PANTHER" id="PTHR10492">
    <property type="match status" value="1"/>
</dbReference>
<dbReference type="InterPro" id="IPR010285">
    <property type="entry name" value="DNA_helicase_pif1-like_DEAD"/>
</dbReference>
<keyword evidence="1" id="KW-0233">DNA recombination</keyword>
<keyword evidence="1" id="KW-0227">DNA damage</keyword>
<comment type="cofactor">
    <cofactor evidence="1">
        <name>Mg(2+)</name>
        <dbReference type="ChEBI" id="CHEBI:18420"/>
    </cofactor>
</comment>
<dbReference type="Gene3D" id="3.40.50.300">
    <property type="entry name" value="P-loop containing nucleotide triphosphate hydrolases"/>
    <property type="match status" value="1"/>
</dbReference>
<dbReference type="PANTHER" id="PTHR10492:SF57">
    <property type="entry name" value="ATP-DEPENDENT DNA HELICASE"/>
    <property type="match status" value="1"/>
</dbReference>
<comment type="similarity">
    <text evidence="1">Belongs to the helicase family.</text>
</comment>
<accession>A0A4C1VGE3</accession>
<dbReference type="OrthoDB" id="272985at2759"/>
<sequence>MKAVDDGNGGLFFLNAPGGTGKKFLMSLILATIRANSDIAVAFASSGIATTLLEGCCTAHSALKFPLNLQTIEQPTCNIAKNSAIAKVLMAAKIIIWDEYTMAHRCALEA</sequence>
<dbReference type="GO" id="GO:0000723">
    <property type="term" value="P:telomere maintenance"/>
    <property type="evidence" value="ECO:0007669"/>
    <property type="project" value="InterPro"/>
</dbReference>
<name>A0A4C1VGE3_EUMVA</name>
<dbReference type="GO" id="GO:0005524">
    <property type="term" value="F:ATP binding"/>
    <property type="evidence" value="ECO:0007669"/>
    <property type="project" value="UniProtKB-KW"/>
</dbReference>
<protein>
    <recommendedName>
        <fullName evidence="1">ATP-dependent DNA helicase</fullName>
        <ecNumber evidence="1">5.6.2.3</ecNumber>
    </recommendedName>
</protein>
<evidence type="ECO:0000313" key="4">
    <source>
        <dbReference type="Proteomes" id="UP000299102"/>
    </source>
</evidence>
<dbReference type="Pfam" id="PF05970">
    <property type="entry name" value="PIF1"/>
    <property type="match status" value="1"/>
</dbReference>
<proteinExistence type="inferred from homology"/>
<keyword evidence="4" id="KW-1185">Reference proteome</keyword>
<keyword evidence="1" id="KW-0547">Nucleotide-binding</keyword>
<evidence type="ECO:0000256" key="1">
    <source>
        <dbReference type="RuleBase" id="RU363044"/>
    </source>
</evidence>
<keyword evidence="1" id="KW-0067">ATP-binding</keyword>
<dbReference type="GO" id="GO:0006310">
    <property type="term" value="P:DNA recombination"/>
    <property type="evidence" value="ECO:0007669"/>
    <property type="project" value="UniProtKB-KW"/>
</dbReference>
<dbReference type="EC" id="5.6.2.3" evidence="1"/>
<evidence type="ECO:0000259" key="2">
    <source>
        <dbReference type="Pfam" id="PF05970"/>
    </source>
</evidence>
<keyword evidence="1" id="KW-0378">Hydrolase</keyword>
<dbReference type="EMBL" id="BGZK01000341">
    <property type="protein sequence ID" value="GBP37976.1"/>
    <property type="molecule type" value="Genomic_DNA"/>
</dbReference>
<dbReference type="GO" id="GO:0043139">
    <property type="term" value="F:5'-3' DNA helicase activity"/>
    <property type="evidence" value="ECO:0007669"/>
    <property type="project" value="UniProtKB-EC"/>
</dbReference>
<comment type="catalytic activity">
    <reaction evidence="1">
        <text>ATP + H2O = ADP + phosphate + H(+)</text>
        <dbReference type="Rhea" id="RHEA:13065"/>
        <dbReference type="ChEBI" id="CHEBI:15377"/>
        <dbReference type="ChEBI" id="CHEBI:15378"/>
        <dbReference type="ChEBI" id="CHEBI:30616"/>
        <dbReference type="ChEBI" id="CHEBI:43474"/>
        <dbReference type="ChEBI" id="CHEBI:456216"/>
        <dbReference type="EC" id="5.6.2.3"/>
    </reaction>
</comment>
<dbReference type="GO" id="GO:0016887">
    <property type="term" value="F:ATP hydrolysis activity"/>
    <property type="evidence" value="ECO:0007669"/>
    <property type="project" value="RHEA"/>
</dbReference>
<organism evidence="3 4">
    <name type="scientific">Eumeta variegata</name>
    <name type="common">Bagworm moth</name>
    <name type="synonym">Eumeta japonica</name>
    <dbReference type="NCBI Taxonomy" id="151549"/>
    <lineage>
        <taxon>Eukaryota</taxon>
        <taxon>Metazoa</taxon>
        <taxon>Ecdysozoa</taxon>
        <taxon>Arthropoda</taxon>
        <taxon>Hexapoda</taxon>
        <taxon>Insecta</taxon>
        <taxon>Pterygota</taxon>
        <taxon>Neoptera</taxon>
        <taxon>Endopterygota</taxon>
        <taxon>Lepidoptera</taxon>
        <taxon>Glossata</taxon>
        <taxon>Ditrysia</taxon>
        <taxon>Tineoidea</taxon>
        <taxon>Psychidae</taxon>
        <taxon>Oiketicinae</taxon>
        <taxon>Eumeta</taxon>
    </lineage>
</organism>
<comment type="caution">
    <text evidence="3">The sequence shown here is derived from an EMBL/GenBank/DDBJ whole genome shotgun (WGS) entry which is preliminary data.</text>
</comment>
<dbReference type="Proteomes" id="UP000299102">
    <property type="component" value="Unassembled WGS sequence"/>
</dbReference>
<dbReference type="GO" id="GO:0006281">
    <property type="term" value="P:DNA repair"/>
    <property type="evidence" value="ECO:0007669"/>
    <property type="project" value="UniProtKB-KW"/>
</dbReference>
<keyword evidence="1" id="KW-0234">DNA repair</keyword>
<gene>
    <name evidence="3" type="ORF">EVAR_84963_1</name>
</gene>
<feature type="domain" description="DNA helicase Pif1-like DEAD-box helicase" evidence="2">
    <location>
        <begin position="3"/>
        <end position="110"/>
    </location>
</feature>
<reference evidence="3 4" key="1">
    <citation type="journal article" date="2019" name="Commun. Biol.">
        <title>The bagworm genome reveals a unique fibroin gene that provides high tensile strength.</title>
        <authorList>
            <person name="Kono N."/>
            <person name="Nakamura H."/>
            <person name="Ohtoshi R."/>
            <person name="Tomita M."/>
            <person name="Numata K."/>
            <person name="Arakawa K."/>
        </authorList>
    </citation>
    <scope>NUCLEOTIDE SEQUENCE [LARGE SCALE GENOMIC DNA]</scope>
</reference>
<dbReference type="InterPro" id="IPR027417">
    <property type="entry name" value="P-loop_NTPase"/>
</dbReference>